<feature type="domain" description="Core-binding (CB)" evidence="7">
    <location>
        <begin position="91"/>
        <end position="173"/>
    </location>
</feature>
<dbReference type="GO" id="GO:0015074">
    <property type="term" value="P:DNA integration"/>
    <property type="evidence" value="ECO:0007669"/>
    <property type="project" value="UniProtKB-KW"/>
</dbReference>
<keyword evidence="2" id="KW-0229">DNA integration</keyword>
<evidence type="ECO:0000313" key="8">
    <source>
        <dbReference type="EMBL" id="SPC25216.1"/>
    </source>
</evidence>
<evidence type="ECO:0000259" key="6">
    <source>
        <dbReference type="PROSITE" id="PS51898"/>
    </source>
</evidence>
<protein>
    <submittedName>
        <fullName evidence="8">Putative phage head-tail adaptor</fullName>
    </submittedName>
</protein>
<comment type="similarity">
    <text evidence="1">Belongs to the 'phage' integrase family.</text>
</comment>
<name>A0A7Z7JEQ4_9BURK</name>
<evidence type="ECO:0000256" key="5">
    <source>
        <dbReference type="PROSITE-ProRule" id="PRU01248"/>
    </source>
</evidence>
<evidence type="ECO:0000313" key="9">
    <source>
        <dbReference type="Proteomes" id="UP000257139"/>
    </source>
</evidence>
<dbReference type="InterPro" id="IPR011010">
    <property type="entry name" value="DNA_brk_join_enz"/>
</dbReference>
<proteinExistence type="inferred from homology"/>
<dbReference type="InterPro" id="IPR044068">
    <property type="entry name" value="CB"/>
</dbReference>
<accession>A0A7Z7JEQ4</accession>
<evidence type="ECO:0000259" key="7">
    <source>
        <dbReference type="PROSITE" id="PS51900"/>
    </source>
</evidence>
<dbReference type="InterPro" id="IPR013762">
    <property type="entry name" value="Integrase-like_cat_sf"/>
</dbReference>
<dbReference type="AlphaFoldDB" id="A0A7Z7JEQ4"/>
<dbReference type="PANTHER" id="PTHR30349">
    <property type="entry name" value="PHAGE INTEGRASE-RELATED"/>
    <property type="match status" value="1"/>
</dbReference>
<sequence length="489" mass="56416">MSGKLTGKKVVIPAFSLTETCEKDDPGAIKRSIAVIDEQPAQNYYFRPVAAEREAGRKRTAKWVRQEFNWFPLILDQNDQPWDVAVVYFLSKLQGLVAPNMTTFQGIADDLAAFLAFLEEYGIDFTEIPQHKLKRPTYRFHGYLKNLVFEGRIAATTAKRRMGAVIAFYRWLVAEGLLTPSNPLWQERDHYLSFKDARGFVVEKVVKTTDVTIKTPKQDDPYTESIKDGGKLQPLTIQEQKWLVEALAHLGNVEMTLIHAFMLATGARIQTTLTLRLKHVMLDPPDGLAEIRFPVGPTTGVDTKHDKLTTLYIPRWLYERLRIYSHSERARKRRTRADGGDTADQYLFLSQQGNPYYQSKRETHAFDPTVKVHHQKRGQTVRTFITEHVIPYIRKHCDPAFRYQPHDLRATFGMNLTDIQLAMVQRGEISLTQARDFVRTRMGHESSATTDLYLGYRRTLKMVYEAVDAHEQYFRELIERAWEGTVDLT</sequence>
<dbReference type="GO" id="GO:0003677">
    <property type="term" value="F:DNA binding"/>
    <property type="evidence" value="ECO:0007669"/>
    <property type="project" value="UniProtKB-UniRule"/>
</dbReference>
<feature type="domain" description="Tyr recombinase" evidence="6">
    <location>
        <begin position="230"/>
        <end position="468"/>
    </location>
</feature>
<evidence type="ECO:0000256" key="3">
    <source>
        <dbReference type="ARBA" id="ARBA00023125"/>
    </source>
</evidence>
<dbReference type="RefSeq" id="WP_115737040.1">
    <property type="nucleotide sequence ID" value="NZ_LT984799.1"/>
</dbReference>
<dbReference type="Gene3D" id="1.10.150.130">
    <property type="match status" value="1"/>
</dbReference>
<evidence type="ECO:0000256" key="1">
    <source>
        <dbReference type="ARBA" id="ARBA00008857"/>
    </source>
</evidence>
<dbReference type="PROSITE" id="PS51898">
    <property type="entry name" value="TYR_RECOMBINASE"/>
    <property type="match status" value="1"/>
</dbReference>
<geneLocation type="plasmid" evidence="9">
    <name>cbm2594_p</name>
</geneLocation>
<dbReference type="PANTHER" id="PTHR30349:SF41">
    <property type="entry name" value="INTEGRASE_RECOMBINASE PROTEIN MJ0367-RELATED"/>
    <property type="match status" value="1"/>
</dbReference>
<gene>
    <name evidence="8" type="ORF">CBM2594_P20018</name>
</gene>
<dbReference type="SUPFAM" id="SSF56349">
    <property type="entry name" value="DNA breaking-rejoining enzymes"/>
    <property type="match status" value="1"/>
</dbReference>
<comment type="caution">
    <text evidence="8">The sequence shown here is derived from an EMBL/GenBank/DDBJ whole genome shotgun (WGS) entry which is preliminary data.</text>
</comment>
<dbReference type="InterPro" id="IPR002104">
    <property type="entry name" value="Integrase_catalytic"/>
</dbReference>
<evidence type="ECO:0000256" key="4">
    <source>
        <dbReference type="ARBA" id="ARBA00023172"/>
    </source>
</evidence>
<evidence type="ECO:0000256" key="2">
    <source>
        <dbReference type="ARBA" id="ARBA00022908"/>
    </source>
</evidence>
<organism evidence="8 9">
    <name type="scientific">Cupriavidus taiwanensis</name>
    <dbReference type="NCBI Taxonomy" id="164546"/>
    <lineage>
        <taxon>Bacteria</taxon>
        <taxon>Pseudomonadati</taxon>
        <taxon>Pseudomonadota</taxon>
        <taxon>Betaproteobacteria</taxon>
        <taxon>Burkholderiales</taxon>
        <taxon>Burkholderiaceae</taxon>
        <taxon>Cupriavidus</taxon>
    </lineage>
</organism>
<dbReference type="CDD" id="cd00397">
    <property type="entry name" value="DNA_BRE_C"/>
    <property type="match status" value="1"/>
</dbReference>
<dbReference type="EMBL" id="OGUU01000025">
    <property type="protein sequence ID" value="SPC25216.1"/>
    <property type="molecule type" value="Genomic_DNA"/>
</dbReference>
<keyword evidence="4" id="KW-0233">DNA recombination</keyword>
<dbReference type="InterPro" id="IPR050090">
    <property type="entry name" value="Tyrosine_recombinase_XerCD"/>
</dbReference>
<dbReference type="GO" id="GO:0006310">
    <property type="term" value="P:DNA recombination"/>
    <property type="evidence" value="ECO:0007669"/>
    <property type="project" value="UniProtKB-KW"/>
</dbReference>
<keyword evidence="3 5" id="KW-0238">DNA-binding</keyword>
<dbReference type="PROSITE" id="PS51900">
    <property type="entry name" value="CB"/>
    <property type="match status" value="1"/>
</dbReference>
<dbReference type="InterPro" id="IPR010998">
    <property type="entry name" value="Integrase_recombinase_N"/>
</dbReference>
<dbReference type="Gene3D" id="1.10.443.10">
    <property type="entry name" value="Intergrase catalytic core"/>
    <property type="match status" value="1"/>
</dbReference>
<reference evidence="8 9" key="1">
    <citation type="submission" date="2018-01" db="EMBL/GenBank/DDBJ databases">
        <authorList>
            <person name="Clerissi C."/>
        </authorList>
    </citation>
    <scope>NUCLEOTIDE SEQUENCE [LARGE SCALE GENOMIC DNA]</scope>
    <source>
        <strain evidence="8">Cupriavidus taiwanensis STM 6021</strain>
        <plasmid evidence="9">cbm2594_p</plasmid>
    </source>
</reference>
<dbReference type="Proteomes" id="UP000257139">
    <property type="component" value="Plasmid CBM2594_p"/>
</dbReference>